<dbReference type="Proteomes" id="UP000377798">
    <property type="component" value="Unassembled WGS sequence"/>
</dbReference>
<dbReference type="EMBL" id="CAACYI010000001">
    <property type="protein sequence ID" value="VFB16490.1"/>
    <property type="molecule type" value="Genomic_DNA"/>
</dbReference>
<evidence type="ECO:0000256" key="2">
    <source>
        <dbReference type="ARBA" id="ARBA00024446"/>
    </source>
</evidence>
<evidence type="ECO:0000313" key="5">
    <source>
        <dbReference type="Proteomes" id="UP000377798"/>
    </source>
</evidence>
<evidence type="ECO:0000259" key="3">
    <source>
        <dbReference type="SMART" id="SM00877"/>
    </source>
</evidence>
<dbReference type="Pfam" id="PF00936">
    <property type="entry name" value="BMC"/>
    <property type="match status" value="1"/>
</dbReference>
<organism evidence="4 5">
    <name type="scientific">Urinicoccus massiliensis</name>
    <dbReference type="NCBI Taxonomy" id="1723382"/>
    <lineage>
        <taxon>Bacteria</taxon>
        <taxon>Bacillati</taxon>
        <taxon>Bacillota</taxon>
        <taxon>Tissierellia</taxon>
        <taxon>Tissierellales</taxon>
        <taxon>Peptoniphilaceae</taxon>
        <taxon>Urinicoccus</taxon>
    </lineage>
</organism>
<dbReference type="SMART" id="SM00877">
    <property type="entry name" value="BMC"/>
    <property type="match status" value="1"/>
</dbReference>
<protein>
    <submittedName>
        <fullName evidence="4">BMC domain</fullName>
    </submittedName>
</protein>
<dbReference type="SUPFAM" id="SSF143414">
    <property type="entry name" value="CcmK-like"/>
    <property type="match status" value="1"/>
</dbReference>
<evidence type="ECO:0000256" key="1">
    <source>
        <dbReference type="ARBA" id="ARBA00024322"/>
    </source>
</evidence>
<gene>
    <name evidence="4" type="ORF">NCTC13150_01039</name>
</gene>
<dbReference type="AlphaFoldDB" id="A0A8H2MF48"/>
<dbReference type="GO" id="GO:0031469">
    <property type="term" value="C:bacterial microcompartment"/>
    <property type="evidence" value="ECO:0007669"/>
    <property type="project" value="UniProtKB-SubCell"/>
</dbReference>
<keyword evidence="5" id="KW-1185">Reference proteome</keyword>
<dbReference type="InterPro" id="IPR000249">
    <property type="entry name" value="BMC_dom"/>
</dbReference>
<sequence length="98" mass="10452">MDIRLIKGPSAGTLEIVENRSRLSFKNKRPGALGLVQGKVVEMLCAADIAEKASGVEVGDVRGSCPQNLIILAIVGEMSDVSEALRQIQAGMDEMKNI</sequence>
<dbReference type="Gene3D" id="3.30.70.1710">
    <property type="match status" value="1"/>
</dbReference>
<dbReference type="InterPro" id="IPR037233">
    <property type="entry name" value="CcmK-like_sf"/>
</dbReference>
<comment type="subcellular location">
    <subcellularLocation>
        <location evidence="1">Bacterial microcompartment</location>
    </subcellularLocation>
</comment>
<accession>A0A8H2MF48</accession>
<dbReference type="RefSeq" id="WP_131749097.1">
    <property type="nucleotide sequence ID" value="NZ_CAACYI010000001.1"/>
</dbReference>
<feature type="domain" description="Bacterial microcompartment" evidence="3">
    <location>
        <begin position="31"/>
        <end position="98"/>
    </location>
</feature>
<keyword evidence="2" id="KW-1283">Bacterial microcompartment</keyword>
<reference evidence="4 5" key="1">
    <citation type="submission" date="2019-02" db="EMBL/GenBank/DDBJ databases">
        <authorList>
            <consortium name="Pathogen Informatics"/>
        </authorList>
    </citation>
    <scope>NUCLEOTIDE SEQUENCE [LARGE SCALE GENOMIC DNA]</scope>
    <source>
        <strain evidence="4 5">3012STDY7089603</strain>
    </source>
</reference>
<comment type="caution">
    <text evidence="4">The sequence shown here is derived from an EMBL/GenBank/DDBJ whole genome shotgun (WGS) entry which is preliminary data.</text>
</comment>
<evidence type="ECO:0000313" key="4">
    <source>
        <dbReference type="EMBL" id="VFB16490.1"/>
    </source>
</evidence>
<proteinExistence type="predicted"/>
<name>A0A8H2MF48_9FIRM</name>